<feature type="region of interest" description="Disordered" evidence="6">
    <location>
        <begin position="850"/>
        <end position="877"/>
    </location>
</feature>
<dbReference type="AlphaFoldDB" id="A0AA38XA59"/>
<dbReference type="EMBL" id="JAPDRK010000008">
    <property type="protein sequence ID" value="KAJ9609679.1"/>
    <property type="molecule type" value="Genomic_DNA"/>
</dbReference>
<keyword evidence="8" id="KW-1185">Reference proteome</keyword>
<feature type="compositionally biased region" description="Basic and acidic residues" evidence="6">
    <location>
        <begin position="713"/>
        <end position="724"/>
    </location>
</feature>
<feature type="repeat" description="PPR" evidence="5">
    <location>
        <begin position="136"/>
        <end position="170"/>
    </location>
</feature>
<evidence type="ECO:0000313" key="8">
    <source>
        <dbReference type="Proteomes" id="UP001172673"/>
    </source>
</evidence>
<feature type="region of interest" description="Disordered" evidence="6">
    <location>
        <begin position="809"/>
        <end position="829"/>
    </location>
</feature>
<feature type="compositionally biased region" description="Acidic residues" evidence="6">
    <location>
        <begin position="726"/>
        <end position="737"/>
    </location>
</feature>
<dbReference type="InterPro" id="IPR002885">
    <property type="entry name" value="PPR_rpt"/>
</dbReference>
<evidence type="ECO:0000256" key="6">
    <source>
        <dbReference type="SAM" id="MobiDB-lite"/>
    </source>
</evidence>
<evidence type="ECO:0008006" key="9">
    <source>
        <dbReference type="Google" id="ProtNLM"/>
    </source>
</evidence>
<feature type="region of interest" description="Disordered" evidence="6">
    <location>
        <begin position="345"/>
        <end position="376"/>
    </location>
</feature>
<comment type="caution">
    <text evidence="7">The sequence shown here is derived from an EMBL/GenBank/DDBJ whole genome shotgun (WGS) entry which is preliminary data.</text>
</comment>
<comment type="similarity">
    <text evidence="1">Belongs to the CCM1 family.</text>
</comment>
<evidence type="ECO:0000313" key="7">
    <source>
        <dbReference type="EMBL" id="KAJ9609679.1"/>
    </source>
</evidence>
<feature type="compositionally biased region" description="Basic and acidic residues" evidence="6">
    <location>
        <begin position="688"/>
        <end position="705"/>
    </location>
</feature>
<evidence type="ECO:0000256" key="1">
    <source>
        <dbReference type="ARBA" id="ARBA00006192"/>
    </source>
</evidence>
<dbReference type="NCBIfam" id="TIGR00756">
    <property type="entry name" value="PPR"/>
    <property type="match status" value="1"/>
</dbReference>
<feature type="compositionally biased region" description="Basic and acidic residues" evidence="6">
    <location>
        <begin position="850"/>
        <end position="870"/>
    </location>
</feature>
<dbReference type="PROSITE" id="PS51375">
    <property type="entry name" value="PPR"/>
    <property type="match status" value="1"/>
</dbReference>
<evidence type="ECO:0000256" key="3">
    <source>
        <dbReference type="ARBA" id="ARBA00044493"/>
    </source>
</evidence>
<evidence type="ECO:0000256" key="4">
    <source>
        <dbReference type="ARBA" id="ARBA00044511"/>
    </source>
</evidence>
<dbReference type="PANTHER" id="PTHR47936">
    <property type="entry name" value="PPR_LONG DOMAIN-CONTAINING PROTEIN"/>
    <property type="match status" value="1"/>
</dbReference>
<feature type="region of interest" description="Disordered" evidence="6">
    <location>
        <begin position="688"/>
        <end position="747"/>
    </location>
</feature>
<keyword evidence="2" id="KW-0677">Repeat</keyword>
<dbReference type="Proteomes" id="UP001172673">
    <property type="component" value="Unassembled WGS sequence"/>
</dbReference>
<gene>
    <name evidence="7" type="ORF">H2200_006007</name>
</gene>
<organism evidence="7 8">
    <name type="scientific">Cladophialophora chaetospira</name>
    <dbReference type="NCBI Taxonomy" id="386627"/>
    <lineage>
        <taxon>Eukaryota</taxon>
        <taxon>Fungi</taxon>
        <taxon>Dikarya</taxon>
        <taxon>Ascomycota</taxon>
        <taxon>Pezizomycotina</taxon>
        <taxon>Eurotiomycetes</taxon>
        <taxon>Chaetothyriomycetidae</taxon>
        <taxon>Chaetothyriales</taxon>
        <taxon>Herpotrichiellaceae</taxon>
        <taxon>Cladophialophora</taxon>
    </lineage>
</organism>
<accession>A0AA38XA59</accession>
<evidence type="ECO:0000256" key="5">
    <source>
        <dbReference type="PROSITE-ProRule" id="PRU00708"/>
    </source>
</evidence>
<protein>
    <recommendedName>
        <fullName evidence="9">Pentatricopeptide repeat protein</fullName>
    </recommendedName>
</protein>
<proteinExistence type="inferred from homology"/>
<dbReference type="Gene3D" id="1.25.40.10">
    <property type="entry name" value="Tetratricopeptide repeat domain"/>
    <property type="match status" value="1"/>
</dbReference>
<dbReference type="InterPro" id="IPR011990">
    <property type="entry name" value="TPR-like_helical_dom_sf"/>
</dbReference>
<sequence length="912" mass="103638">METAWPGETEAGAHPTNCQVTVASIRKGHHRSLLLETLKRKKSKKNAVPKPKPASSRAKFKTKDAEAVENNRLRRLEPEARGKYLQRAMREEVKFLEDPLKLAQNIVEKLRDHKLDEALELVRASERANDGKGVANVVSWNHIIDWLMSQEAPGEAWKVYNEMKKRGNKPDSYTYTIMLRGYRHNVKKANAVQQAMSVYDSISAANSAVTVTTVHTNAVLSVCARAHDVDAMWKITGRLPERGPGAPDHVTFTTILQGLNSEAQKRAIEQGAREGPGFNPQQTFDQVIDDARKLWLDIASRWRKGLLFVDEGLVCAMGRLLMLSDDRNTQKDVLSLVHQTMNMAKMSESPSTEIKPETEQAEEAESDEQRPSSTDIGVWKPMRADESAVPTSIYATPGTNTLSMLIETATALRELKLGKYYWELLTSDKSIYGVVPDHQNIMAYLRLLRVSRASKAVLELLREPRSEEVQHKLMVRGTFIIAMSTCLRDKKNPNVFETASRIMDLMQESTQDMANLENEEELGGQKLRFSPKVLRMYLEVAIATTKGINGEPLEKTKKGDLDFEREPSKNHTLRALRRLGPDVMNVKQMIKSYLIDIEQQAAIEERTVRIKKLLEKRKITPYSTNENIADLVELLRTMIGAIDKILLVNEKLEDDGMGPLAKDILDECWLQKRKLSAFVTKYTHATIERRTPSEARARRVDERGQRLNRRPTRNFDKDDDKADDSVLQDDIPDEDTSDPTMPAPNPRSKILSEIQAAQEHALKKSDERGLSRKQKLELLKKEKIRAQFPASMLRDKENPSIALRKERREALAARRQRAPDGAQEILGGTEEKKTPVWKVKQLEGKLVREEKKAMKEQEREERKAMHEKIALTKRSRREGIERQKETYRGWGGGFEELAKEKGASTGFVELGP</sequence>
<name>A0AA38XA59_9EURO</name>
<dbReference type="PANTHER" id="PTHR47936:SF1">
    <property type="entry name" value="PENTATRICOPEPTIDE REPEAT-CONTAINING PROTEIN GUN1, CHLOROPLASTIC"/>
    <property type="match status" value="1"/>
</dbReference>
<reference evidence="7" key="1">
    <citation type="submission" date="2022-10" db="EMBL/GenBank/DDBJ databases">
        <title>Culturing micro-colonial fungi from biological soil crusts in the Mojave desert and describing Neophaeococcomyces mojavensis, and introducing the new genera and species Taxawa tesnikishii.</title>
        <authorList>
            <person name="Kurbessoian T."/>
            <person name="Stajich J.E."/>
        </authorList>
    </citation>
    <scope>NUCLEOTIDE SEQUENCE</scope>
    <source>
        <strain evidence="7">TK_41</strain>
    </source>
</reference>
<comment type="function">
    <text evidence="3">Regulates mitochondrial small subunit maturation by controlling 15S rRNA 5'-end processing. Localizes to the 5' precursor of the 15S rRNA in a position that is subsequently occupied by mS47 in the mature yeast mtSSU. Uses structure and sequence-specific RNA recognition, binding to a single-stranded region of the precursor and specifically recognizing bases -6 to -1. The exchange of Ccm1 for mS47 is coupled to the irreversible removal of precursor rRNA that is accompanied by conformational changes of the mitoribosomal proteins uS5m and mS26. These conformational changes signal completion of 5'-end rRNA processing through protection of the mature 5'-end of the 15S rRNA and stabilization of mS47. The removal of the 5' precursor together with the dissociation of Ccm1 may be catalyzed by the 5'-3' exoribonuclease Pet127. Involved in the specific removal of group I introns in mitochondrial encoded transcripts.</text>
</comment>
<feature type="compositionally biased region" description="Basic and acidic residues" evidence="6">
    <location>
        <begin position="61"/>
        <end position="70"/>
    </location>
</feature>
<dbReference type="Pfam" id="PF13041">
    <property type="entry name" value="PPR_2"/>
    <property type="match status" value="1"/>
</dbReference>
<evidence type="ECO:0000256" key="2">
    <source>
        <dbReference type="ARBA" id="ARBA00022737"/>
    </source>
</evidence>
<comment type="subunit">
    <text evidence="4">Binds to mitochondrial small subunit 15S rRNA.</text>
</comment>
<feature type="region of interest" description="Disordered" evidence="6">
    <location>
        <begin position="41"/>
        <end position="70"/>
    </location>
</feature>